<proteinExistence type="predicted"/>
<reference evidence="2 3" key="1">
    <citation type="submission" date="2020-07" db="EMBL/GenBank/DDBJ databases">
        <title>Taxonomic proposal: Crassvirales, a new order of highly abundant and diverse bacterial viruses.</title>
        <authorList>
            <person name="Shkoporov A.N."/>
            <person name="Stockdale S.R."/>
            <person name="Guerin E."/>
            <person name="Ross R.P."/>
            <person name="Hill C."/>
        </authorList>
    </citation>
    <scope>NUCLEOTIDE SEQUENCE [LARGE SCALE GENOMIC DNA]</scope>
</reference>
<organism evidence="2 3">
    <name type="scientific">uncultured phage cr111_1</name>
    <dbReference type="NCBI Taxonomy" id="2772071"/>
    <lineage>
        <taxon>Viruses</taxon>
        <taxon>Duplodnaviria</taxon>
        <taxon>Heunggongvirae</taxon>
        <taxon>Uroviricota</taxon>
        <taxon>Caudoviricetes</taxon>
        <taxon>Crassvirales</taxon>
        <taxon>Steigviridae</taxon>
        <taxon>Asinivirinae</taxon>
        <taxon>Lahndsivirus</taxon>
        <taxon>Lahndsivirus rarus</taxon>
    </lineage>
</organism>
<evidence type="ECO:0000313" key="2">
    <source>
        <dbReference type="EMBL" id="QOR59162.1"/>
    </source>
</evidence>
<dbReference type="CDD" id="cd02947">
    <property type="entry name" value="TRX_family"/>
    <property type="match status" value="1"/>
</dbReference>
<dbReference type="RefSeq" id="YP_010111320.1">
    <property type="nucleotide sequence ID" value="NC_055880.1"/>
</dbReference>
<name>A0A7M1RZ15_9CAUD</name>
<evidence type="ECO:0000313" key="3">
    <source>
        <dbReference type="Proteomes" id="UP000594132"/>
    </source>
</evidence>
<dbReference type="Pfam" id="PF00085">
    <property type="entry name" value="Thioredoxin"/>
    <property type="match status" value="1"/>
</dbReference>
<dbReference type="GO" id="GO:0015035">
    <property type="term" value="F:protein-disulfide reductase activity"/>
    <property type="evidence" value="ECO:0007669"/>
    <property type="project" value="TreeGrafter"/>
</dbReference>
<dbReference type="PROSITE" id="PS51352">
    <property type="entry name" value="THIOREDOXIN_2"/>
    <property type="match status" value="1"/>
</dbReference>
<evidence type="ECO:0000259" key="1">
    <source>
        <dbReference type="PROSITE" id="PS51352"/>
    </source>
</evidence>
<dbReference type="InterPro" id="IPR013766">
    <property type="entry name" value="Thioredoxin_domain"/>
</dbReference>
<dbReference type="Proteomes" id="UP000594132">
    <property type="component" value="Segment"/>
</dbReference>
<dbReference type="PANTHER" id="PTHR45663:SF11">
    <property type="entry name" value="GEO12009P1"/>
    <property type="match status" value="1"/>
</dbReference>
<dbReference type="Gene3D" id="3.40.30.10">
    <property type="entry name" value="Glutaredoxin"/>
    <property type="match status" value="1"/>
</dbReference>
<dbReference type="PANTHER" id="PTHR45663">
    <property type="entry name" value="GEO12009P1"/>
    <property type="match status" value="1"/>
</dbReference>
<keyword evidence="3" id="KW-1185">Reference proteome</keyword>
<accession>A0A7M1RZ15</accession>
<protein>
    <submittedName>
        <fullName evidence="2">Thioredoxin</fullName>
    </submittedName>
</protein>
<dbReference type="InterPro" id="IPR036249">
    <property type="entry name" value="Thioredoxin-like_sf"/>
</dbReference>
<dbReference type="KEGG" id="vg:65129683"/>
<dbReference type="EMBL" id="MT774387">
    <property type="protein sequence ID" value="QOR59162.1"/>
    <property type="molecule type" value="Genomic_DNA"/>
</dbReference>
<feature type="domain" description="Thioredoxin" evidence="1">
    <location>
        <begin position="1"/>
        <end position="88"/>
    </location>
</feature>
<dbReference type="GeneID" id="65129683"/>
<dbReference type="SUPFAM" id="SSF52833">
    <property type="entry name" value="Thioredoxin-like"/>
    <property type="match status" value="1"/>
</dbReference>
<sequence length="89" mass="10103">MKYKVVKYGAPWCGPCVMMDTIMERASKEFPDVEFENVDVSEDDCAINEFRIVAIPTIICFKEDKVVSKTTGPMTYPVFKTLIENLLTA</sequence>